<reference evidence="5" key="1">
    <citation type="submission" date="2025-08" db="UniProtKB">
        <authorList>
            <consortium name="Ensembl"/>
        </authorList>
    </citation>
    <scope>IDENTIFICATION</scope>
</reference>
<proteinExistence type="inferred from homology"/>
<dbReference type="InterPro" id="IPR001806">
    <property type="entry name" value="Small_GTPase"/>
</dbReference>
<dbReference type="PROSITE" id="PS51421">
    <property type="entry name" value="RAS"/>
    <property type="match status" value="1"/>
</dbReference>
<comment type="similarity">
    <text evidence="1">Belongs to the small GTPase superfamily. RGK family.</text>
</comment>
<sequence length="292" mass="32492">MMSSVRRHSLRLQTELHRWSICDPGSHLLQARVHACISRSKSLHQLRRGSRTGAAGAGRPQTRSSPPTLPGSPRKPGRPYRVLLLGASGVGKTAFASIFAGAADSMDSDDCELRGGPTAHVVHVNPSLNCFVFADWPRVCSGALHAGTGDAYLLLYSVTDRASFLRASQLRITLRRFRPAQHTPIILVGNKCDLVRRREVSVSEGRDCAAVFDCKFIETSAAMQHNVWEAFHGMVRQLRLRRDSKAANRRRRHPHCHTRRREPSYEGQTLPRQGDGQEQSSVAFWLKSKSLS</sequence>
<dbReference type="SMART" id="SM00174">
    <property type="entry name" value="RHO"/>
    <property type="match status" value="1"/>
</dbReference>
<dbReference type="Pfam" id="PF00071">
    <property type="entry name" value="Ras"/>
    <property type="match status" value="1"/>
</dbReference>
<dbReference type="GO" id="GO:0005886">
    <property type="term" value="C:plasma membrane"/>
    <property type="evidence" value="ECO:0007669"/>
    <property type="project" value="TreeGrafter"/>
</dbReference>
<accession>A0A8C2WVT6</accession>
<dbReference type="PROSITE" id="PS51419">
    <property type="entry name" value="RAB"/>
    <property type="match status" value="1"/>
</dbReference>
<dbReference type="SMART" id="SM00175">
    <property type="entry name" value="RAB"/>
    <property type="match status" value="1"/>
</dbReference>
<dbReference type="PRINTS" id="PR00449">
    <property type="entry name" value="RASTRNSFRMNG"/>
</dbReference>
<keyword evidence="3" id="KW-0547">Nucleotide-binding</keyword>
<feature type="region of interest" description="Disordered" evidence="4">
    <location>
        <begin position="44"/>
        <end position="76"/>
    </location>
</feature>
<evidence type="ECO:0000313" key="6">
    <source>
        <dbReference type="Proteomes" id="UP000694565"/>
    </source>
</evidence>
<feature type="compositionally biased region" description="Basic residues" evidence="4">
    <location>
        <begin position="247"/>
        <end position="260"/>
    </location>
</feature>
<evidence type="ECO:0000313" key="5">
    <source>
        <dbReference type="Ensembl" id="ENSCLMP00005009951.1"/>
    </source>
</evidence>
<reference evidence="5" key="2">
    <citation type="submission" date="2025-09" db="UniProtKB">
        <authorList>
            <consortium name="Ensembl"/>
        </authorList>
    </citation>
    <scope>IDENTIFICATION</scope>
</reference>
<dbReference type="InterPro" id="IPR027417">
    <property type="entry name" value="P-loop_NTPase"/>
</dbReference>
<feature type="region of interest" description="Disordered" evidence="4">
    <location>
        <begin position="242"/>
        <end position="292"/>
    </location>
</feature>
<evidence type="ECO:0000256" key="1">
    <source>
        <dbReference type="ARBA" id="ARBA00008846"/>
    </source>
</evidence>
<evidence type="ECO:0000256" key="3">
    <source>
        <dbReference type="ARBA" id="ARBA00022741"/>
    </source>
</evidence>
<evidence type="ECO:0000256" key="4">
    <source>
        <dbReference type="SAM" id="MobiDB-lite"/>
    </source>
</evidence>
<dbReference type="Ensembl" id="ENSCLMT00005010781.1">
    <property type="protein sequence ID" value="ENSCLMP00005009951.1"/>
    <property type="gene ID" value="ENSCLMG00005005545.1"/>
</dbReference>
<dbReference type="Gene3D" id="3.40.50.300">
    <property type="entry name" value="P-loop containing nucleotide triphosphate hydrolases"/>
    <property type="match status" value="1"/>
</dbReference>
<dbReference type="SMART" id="SM00173">
    <property type="entry name" value="RAS"/>
    <property type="match status" value="1"/>
</dbReference>
<evidence type="ECO:0000256" key="2">
    <source>
        <dbReference type="ARBA" id="ARBA00022553"/>
    </source>
</evidence>
<dbReference type="GO" id="GO:0003924">
    <property type="term" value="F:GTPase activity"/>
    <property type="evidence" value="ECO:0007669"/>
    <property type="project" value="InterPro"/>
</dbReference>
<dbReference type="Proteomes" id="UP000694565">
    <property type="component" value="Unplaced"/>
</dbReference>
<dbReference type="AlphaFoldDB" id="A0A8C2WVT6"/>
<dbReference type="PANTHER" id="PTHR45775:SF4">
    <property type="entry name" value="GTP-BINDING PROTEIN GEM"/>
    <property type="match status" value="1"/>
</dbReference>
<keyword evidence="6" id="KW-1185">Reference proteome</keyword>
<protein>
    <submittedName>
        <fullName evidence="5">GTP binding protein overexpressed in skeletal muscle</fullName>
    </submittedName>
</protein>
<dbReference type="GO" id="GO:0005525">
    <property type="term" value="F:GTP binding"/>
    <property type="evidence" value="ECO:0007669"/>
    <property type="project" value="InterPro"/>
</dbReference>
<dbReference type="PANTHER" id="PTHR45775">
    <property type="entry name" value="RAD, GEM/KIR FAMILY MEMBER 2, ISOFORM C"/>
    <property type="match status" value="1"/>
</dbReference>
<organism evidence="5 6">
    <name type="scientific">Cyclopterus lumpus</name>
    <name type="common">Lumpsucker</name>
    <dbReference type="NCBI Taxonomy" id="8103"/>
    <lineage>
        <taxon>Eukaryota</taxon>
        <taxon>Metazoa</taxon>
        <taxon>Chordata</taxon>
        <taxon>Craniata</taxon>
        <taxon>Vertebrata</taxon>
        <taxon>Euteleostomi</taxon>
        <taxon>Actinopterygii</taxon>
        <taxon>Neopterygii</taxon>
        <taxon>Teleostei</taxon>
        <taxon>Neoteleostei</taxon>
        <taxon>Acanthomorphata</taxon>
        <taxon>Eupercaria</taxon>
        <taxon>Perciformes</taxon>
        <taxon>Cottioidei</taxon>
        <taxon>Cottales</taxon>
        <taxon>Cyclopteridae</taxon>
        <taxon>Cyclopterus</taxon>
    </lineage>
</organism>
<dbReference type="InterPro" id="IPR051641">
    <property type="entry name" value="RGK_GTP-binding_reg"/>
</dbReference>
<dbReference type="GO" id="GO:0005246">
    <property type="term" value="F:calcium channel regulator activity"/>
    <property type="evidence" value="ECO:0007669"/>
    <property type="project" value="Ensembl"/>
</dbReference>
<keyword evidence="2" id="KW-0597">Phosphoprotein</keyword>
<dbReference type="GeneTree" id="ENSGT00940000157830"/>
<name>A0A8C2WVT6_CYCLU</name>
<feature type="compositionally biased region" description="Polar residues" evidence="4">
    <location>
        <begin position="266"/>
        <end position="282"/>
    </location>
</feature>
<dbReference type="SUPFAM" id="SSF52540">
    <property type="entry name" value="P-loop containing nucleoside triphosphate hydrolases"/>
    <property type="match status" value="1"/>
</dbReference>